<dbReference type="Pfam" id="PF00400">
    <property type="entry name" value="WD40"/>
    <property type="match status" value="3"/>
</dbReference>
<dbReference type="GO" id="GO:0043161">
    <property type="term" value="P:proteasome-mediated ubiquitin-dependent protein catabolic process"/>
    <property type="evidence" value="ECO:0007669"/>
    <property type="project" value="TreeGrafter"/>
</dbReference>
<dbReference type="InterPro" id="IPR051865">
    <property type="entry name" value="WD-repeat_CDT2_adapter"/>
</dbReference>
<dbReference type="PROSITE" id="PS50082">
    <property type="entry name" value="WD_REPEATS_2"/>
    <property type="match status" value="2"/>
</dbReference>
<feature type="region of interest" description="Disordered" evidence="7">
    <location>
        <begin position="696"/>
        <end position="728"/>
    </location>
</feature>
<dbReference type="InterPro" id="IPR001680">
    <property type="entry name" value="WD40_rpt"/>
</dbReference>
<dbReference type="AlphaFoldDB" id="A0A8H7WHU5"/>
<protein>
    <recommendedName>
        <fullName evidence="10">WD40 repeat-like protein</fullName>
    </recommendedName>
</protein>
<dbReference type="GO" id="GO:0005634">
    <property type="term" value="C:nucleus"/>
    <property type="evidence" value="ECO:0007669"/>
    <property type="project" value="TreeGrafter"/>
</dbReference>
<evidence type="ECO:0000256" key="2">
    <source>
        <dbReference type="ARBA" id="ARBA00022574"/>
    </source>
</evidence>
<keyword evidence="4" id="KW-0833">Ubl conjugation pathway</keyword>
<comment type="pathway">
    <text evidence="1">Protein modification; protein ubiquitination.</text>
</comment>
<evidence type="ECO:0000256" key="6">
    <source>
        <dbReference type="PROSITE-ProRule" id="PRU00221"/>
    </source>
</evidence>
<reference evidence="8" key="1">
    <citation type="submission" date="2021-02" db="EMBL/GenBank/DDBJ databases">
        <title>Genome sequence Cadophora malorum strain M34.</title>
        <authorList>
            <person name="Stefanovic E."/>
            <person name="Vu D."/>
            <person name="Scully C."/>
            <person name="Dijksterhuis J."/>
            <person name="Roader J."/>
            <person name="Houbraken J."/>
        </authorList>
    </citation>
    <scope>NUCLEOTIDE SEQUENCE</scope>
    <source>
        <strain evidence="8">M34</strain>
    </source>
</reference>
<dbReference type="InterPro" id="IPR019775">
    <property type="entry name" value="WD40_repeat_CS"/>
</dbReference>
<dbReference type="EMBL" id="JAFJYH010000013">
    <property type="protein sequence ID" value="KAG4425174.1"/>
    <property type="molecule type" value="Genomic_DNA"/>
</dbReference>
<comment type="caution">
    <text evidence="8">The sequence shown here is derived from an EMBL/GenBank/DDBJ whole genome shotgun (WGS) entry which is preliminary data.</text>
</comment>
<dbReference type="PROSITE" id="PS50294">
    <property type="entry name" value="WD_REPEATS_REGION"/>
    <property type="match status" value="1"/>
</dbReference>
<accession>A0A8H7WHU5</accession>
<evidence type="ECO:0000313" key="8">
    <source>
        <dbReference type="EMBL" id="KAG4425174.1"/>
    </source>
</evidence>
<evidence type="ECO:0000313" key="9">
    <source>
        <dbReference type="Proteomes" id="UP000664132"/>
    </source>
</evidence>
<feature type="repeat" description="WD" evidence="6">
    <location>
        <begin position="327"/>
        <end position="364"/>
    </location>
</feature>
<evidence type="ECO:0000256" key="5">
    <source>
        <dbReference type="ARBA" id="ARBA00038344"/>
    </source>
</evidence>
<evidence type="ECO:0000256" key="4">
    <source>
        <dbReference type="ARBA" id="ARBA00022786"/>
    </source>
</evidence>
<name>A0A8H7WHU5_9HELO</name>
<dbReference type="PANTHER" id="PTHR22852:SF0">
    <property type="entry name" value="DENTICLELESS PROTEIN HOMOLOG"/>
    <property type="match status" value="1"/>
</dbReference>
<feature type="repeat" description="WD" evidence="6">
    <location>
        <begin position="285"/>
        <end position="326"/>
    </location>
</feature>
<dbReference type="OrthoDB" id="2096344at2759"/>
<feature type="compositionally biased region" description="Polar residues" evidence="7">
    <location>
        <begin position="15"/>
        <end position="30"/>
    </location>
</feature>
<evidence type="ECO:0000256" key="7">
    <source>
        <dbReference type="SAM" id="MobiDB-lite"/>
    </source>
</evidence>
<dbReference type="PANTHER" id="PTHR22852">
    <property type="entry name" value="LETHAL 2 DENTICLELESS PROTEIN RETINOIC ACID-REGULATED NUCLEAR MATRIX-ASSOCIATED PROTEIN"/>
    <property type="match status" value="1"/>
</dbReference>
<evidence type="ECO:0008006" key="10">
    <source>
        <dbReference type="Google" id="ProtNLM"/>
    </source>
</evidence>
<dbReference type="InterPro" id="IPR015943">
    <property type="entry name" value="WD40/YVTN_repeat-like_dom_sf"/>
</dbReference>
<feature type="region of interest" description="Disordered" evidence="7">
    <location>
        <begin position="1"/>
        <end position="68"/>
    </location>
</feature>
<evidence type="ECO:0000256" key="3">
    <source>
        <dbReference type="ARBA" id="ARBA00022737"/>
    </source>
</evidence>
<organism evidence="8 9">
    <name type="scientific">Cadophora malorum</name>
    <dbReference type="NCBI Taxonomy" id="108018"/>
    <lineage>
        <taxon>Eukaryota</taxon>
        <taxon>Fungi</taxon>
        <taxon>Dikarya</taxon>
        <taxon>Ascomycota</taxon>
        <taxon>Pezizomycotina</taxon>
        <taxon>Leotiomycetes</taxon>
        <taxon>Helotiales</taxon>
        <taxon>Ploettnerulaceae</taxon>
        <taxon>Cadophora</taxon>
    </lineage>
</organism>
<dbReference type="GO" id="GO:0030674">
    <property type="term" value="F:protein-macromolecule adaptor activity"/>
    <property type="evidence" value="ECO:0007669"/>
    <property type="project" value="TreeGrafter"/>
</dbReference>
<keyword evidence="2 6" id="KW-0853">WD repeat</keyword>
<feature type="compositionally biased region" description="Basic and acidic residues" evidence="7">
    <location>
        <begin position="696"/>
        <end position="707"/>
    </location>
</feature>
<gene>
    <name evidence="8" type="ORF">IFR04_001741</name>
</gene>
<sequence>MSSLEATEQHELPVSQETPISELTQSLSPPRSSPRKGKKERRAPSVTPRKFTRFFTPRPSHGSLPNTRSRKVLNDITAPAINRHTQSSPLLPFRDINGQESSPLGFTRESKRRKVFHTPERSSRKEFGYVGSHDEDSSMAGVLSSPCERAIRNLEFIDEDEEDGSEEEEEVDLPEEPVKRIVGLQQRGLGGQLLLRSIGASSRHYSYPVNDWQDHTAGFYSKPEDVHMSMSILHEGTRRTIPFCARGLNAPDSTLVAVGDEEGYVRILESAKDGQPPFAKSCFSARIHSNAIIDMSFTDDDSRLATASGDQSARVFDMQKQATIAIFGNHTASLKQVRWQPGNSNNNVLATSSRDGSIQLWDLRCNISEGPTSCIFAPRDTDPVFNEHEYEETIQFNRPVNVISDGHKPQTKIAPAIGVPDQIIYPGENTTRSGDVSVTAIHFLPAGREHLLISASEADASVKLWDMRQSSAVGRPREPLSSTAQPQSHSKWRHFGINTLNLSGDGSRFYTLCKDNTIYTYSTEHLMLGHAPELSRINPPRASSQATTREGLGPLYGFRHPKLHATTFYVKSDIRKARNGKCEMLAVGSSDGYAIIFPTDERYLPLQNEAQQTENASENDLPLRTLESRPTLRRVNSGFSTRAHDSLLISQNGTALVRGHDREVGSVSWTSAGDLVTVGDDYLIRCWREEGDDARDLRVGGEKDGRRWGSGWADVEEGYDDDDEEISV</sequence>
<proteinExistence type="inferred from homology"/>
<dbReference type="InterPro" id="IPR036322">
    <property type="entry name" value="WD40_repeat_dom_sf"/>
</dbReference>
<dbReference type="SMART" id="SM00320">
    <property type="entry name" value="WD40"/>
    <property type="match status" value="5"/>
</dbReference>
<keyword evidence="9" id="KW-1185">Reference proteome</keyword>
<comment type="similarity">
    <text evidence="5">Belongs to the WD repeat cdt2 family.</text>
</comment>
<dbReference type="Gene3D" id="2.130.10.10">
    <property type="entry name" value="YVTN repeat-like/Quinoprotein amine dehydrogenase"/>
    <property type="match status" value="3"/>
</dbReference>
<dbReference type="PROSITE" id="PS00678">
    <property type="entry name" value="WD_REPEATS_1"/>
    <property type="match status" value="1"/>
</dbReference>
<keyword evidence="3" id="KW-0677">Repeat</keyword>
<dbReference type="SUPFAM" id="SSF50978">
    <property type="entry name" value="WD40 repeat-like"/>
    <property type="match status" value="1"/>
</dbReference>
<evidence type="ECO:0000256" key="1">
    <source>
        <dbReference type="ARBA" id="ARBA00004906"/>
    </source>
</evidence>
<feature type="compositionally biased region" description="Acidic residues" evidence="7">
    <location>
        <begin position="714"/>
        <end position="728"/>
    </location>
</feature>
<dbReference type="Proteomes" id="UP000664132">
    <property type="component" value="Unassembled WGS sequence"/>
</dbReference>